<reference evidence="11" key="1">
    <citation type="journal article" date="2014" name="Int. J. Syst. Evol. Microbiol.">
        <title>Complete genome sequence of Corynebacterium casei LMG S-19264T (=DSM 44701T), isolated from a smear-ripened cheese.</title>
        <authorList>
            <consortium name="US DOE Joint Genome Institute (JGI-PGF)"/>
            <person name="Walter F."/>
            <person name="Albersmeier A."/>
            <person name="Kalinowski J."/>
            <person name="Ruckert C."/>
        </authorList>
    </citation>
    <scope>NUCLEOTIDE SEQUENCE</scope>
    <source>
        <strain evidence="11">KCTC 42651</strain>
    </source>
</reference>
<protein>
    <submittedName>
        <fullName evidence="11">Peptide ABC transporter permease</fullName>
    </submittedName>
</protein>
<dbReference type="GO" id="GO:0015031">
    <property type="term" value="P:protein transport"/>
    <property type="evidence" value="ECO:0007669"/>
    <property type="project" value="UniProtKB-KW"/>
</dbReference>
<evidence type="ECO:0000256" key="4">
    <source>
        <dbReference type="ARBA" id="ARBA00022692"/>
    </source>
</evidence>
<dbReference type="CDD" id="cd06261">
    <property type="entry name" value="TM_PBP2"/>
    <property type="match status" value="1"/>
</dbReference>
<keyword evidence="12" id="KW-1185">Reference proteome</keyword>
<dbReference type="EMBL" id="BMZS01000010">
    <property type="protein sequence ID" value="GHD58488.1"/>
    <property type="molecule type" value="Genomic_DNA"/>
</dbReference>
<organism evidence="11 12">
    <name type="scientific">Thalassobaculum fulvum</name>
    <dbReference type="NCBI Taxonomy" id="1633335"/>
    <lineage>
        <taxon>Bacteria</taxon>
        <taxon>Pseudomonadati</taxon>
        <taxon>Pseudomonadota</taxon>
        <taxon>Alphaproteobacteria</taxon>
        <taxon>Rhodospirillales</taxon>
        <taxon>Thalassobaculaceae</taxon>
        <taxon>Thalassobaculum</taxon>
    </lineage>
</organism>
<sequence length="267" mass="28207">MAIAAMKPPTAYAVGLLSAVLLAAAAMTALLSLTDVAMSGRPLDAPGASYLLGTDRLGRSVLATTAIGSLRSLAWATLALSGAAVIGVFLGLVSVANLRAPVDDAIQILADAIRSFPSIVAALLFVSVSVPLPILLVLYFWVPVWRVSRAQVGAQRFRPYILNAILFGHSRFSALRDHGLPNASTGILGVLFVVYAELISVQIGLEFLGFSEPLSTPTLGNIITDAIRLGIPYAWTWAPAAVVTILASILLFVIGQYLIRREGQMLE</sequence>
<keyword evidence="8 9" id="KW-0472">Membrane</keyword>
<feature type="transmembrane region" description="Helical" evidence="9">
    <location>
        <begin position="157"/>
        <end position="174"/>
    </location>
</feature>
<feature type="transmembrane region" description="Helical" evidence="9">
    <location>
        <begin position="186"/>
        <end position="205"/>
    </location>
</feature>
<comment type="caution">
    <text evidence="11">The sequence shown here is derived from an EMBL/GenBank/DDBJ whole genome shotgun (WGS) entry which is preliminary data.</text>
</comment>
<dbReference type="PANTHER" id="PTHR43386:SF1">
    <property type="entry name" value="D,D-DIPEPTIDE TRANSPORT SYSTEM PERMEASE PROTEIN DDPC-RELATED"/>
    <property type="match status" value="1"/>
</dbReference>
<evidence type="ECO:0000256" key="3">
    <source>
        <dbReference type="ARBA" id="ARBA00022475"/>
    </source>
</evidence>
<evidence type="ECO:0000259" key="10">
    <source>
        <dbReference type="PROSITE" id="PS50928"/>
    </source>
</evidence>
<comment type="similarity">
    <text evidence="9">Belongs to the binding-protein-dependent transport system permease family.</text>
</comment>
<keyword evidence="5" id="KW-0571">Peptide transport</keyword>
<dbReference type="GO" id="GO:0005886">
    <property type="term" value="C:plasma membrane"/>
    <property type="evidence" value="ECO:0007669"/>
    <property type="project" value="UniProtKB-SubCell"/>
</dbReference>
<evidence type="ECO:0000256" key="9">
    <source>
        <dbReference type="RuleBase" id="RU363032"/>
    </source>
</evidence>
<evidence type="ECO:0000256" key="7">
    <source>
        <dbReference type="ARBA" id="ARBA00022989"/>
    </source>
</evidence>
<keyword evidence="6" id="KW-0653">Protein transport</keyword>
<dbReference type="GO" id="GO:0015833">
    <property type="term" value="P:peptide transport"/>
    <property type="evidence" value="ECO:0007669"/>
    <property type="project" value="UniProtKB-KW"/>
</dbReference>
<dbReference type="InterPro" id="IPR035906">
    <property type="entry name" value="MetI-like_sf"/>
</dbReference>
<evidence type="ECO:0000256" key="6">
    <source>
        <dbReference type="ARBA" id="ARBA00022927"/>
    </source>
</evidence>
<feature type="transmembrane region" description="Helical" evidence="9">
    <location>
        <begin position="12"/>
        <end position="33"/>
    </location>
</feature>
<keyword evidence="3" id="KW-1003">Cell membrane</keyword>
<keyword evidence="7 9" id="KW-1133">Transmembrane helix</keyword>
<dbReference type="Proteomes" id="UP000630353">
    <property type="component" value="Unassembled WGS sequence"/>
</dbReference>
<dbReference type="AlphaFoldDB" id="A0A918XV66"/>
<reference evidence="11" key="2">
    <citation type="submission" date="2020-09" db="EMBL/GenBank/DDBJ databases">
        <authorList>
            <person name="Sun Q."/>
            <person name="Kim S."/>
        </authorList>
    </citation>
    <scope>NUCLEOTIDE SEQUENCE</scope>
    <source>
        <strain evidence="11">KCTC 42651</strain>
    </source>
</reference>
<proteinExistence type="inferred from homology"/>
<dbReference type="GO" id="GO:0055085">
    <property type="term" value="P:transmembrane transport"/>
    <property type="evidence" value="ECO:0007669"/>
    <property type="project" value="InterPro"/>
</dbReference>
<gene>
    <name evidence="11" type="ORF">GCM10017083_41520</name>
</gene>
<dbReference type="Pfam" id="PF00528">
    <property type="entry name" value="BPD_transp_1"/>
    <property type="match status" value="1"/>
</dbReference>
<name>A0A918XV66_9PROT</name>
<evidence type="ECO:0000313" key="12">
    <source>
        <dbReference type="Proteomes" id="UP000630353"/>
    </source>
</evidence>
<dbReference type="InterPro" id="IPR050366">
    <property type="entry name" value="BP-dependent_transpt_permease"/>
</dbReference>
<feature type="transmembrane region" description="Helical" evidence="9">
    <location>
        <begin position="73"/>
        <end position="98"/>
    </location>
</feature>
<keyword evidence="4 9" id="KW-0812">Transmembrane</keyword>
<dbReference type="PROSITE" id="PS50928">
    <property type="entry name" value="ABC_TM1"/>
    <property type="match status" value="1"/>
</dbReference>
<accession>A0A918XV66</accession>
<feature type="domain" description="ABC transmembrane type-1" evidence="10">
    <location>
        <begin position="69"/>
        <end position="255"/>
    </location>
</feature>
<dbReference type="PANTHER" id="PTHR43386">
    <property type="entry name" value="OLIGOPEPTIDE TRANSPORT SYSTEM PERMEASE PROTEIN APPC"/>
    <property type="match status" value="1"/>
</dbReference>
<feature type="transmembrane region" description="Helical" evidence="9">
    <location>
        <begin position="119"/>
        <end position="142"/>
    </location>
</feature>
<evidence type="ECO:0000256" key="8">
    <source>
        <dbReference type="ARBA" id="ARBA00023136"/>
    </source>
</evidence>
<feature type="transmembrane region" description="Helical" evidence="9">
    <location>
        <begin position="237"/>
        <end position="259"/>
    </location>
</feature>
<comment type="subcellular location">
    <subcellularLocation>
        <location evidence="1 9">Cell membrane</location>
        <topology evidence="1 9">Multi-pass membrane protein</topology>
    </subcellularLocation>
</comment>
<evidence type="ECO:0000256" key="1">
    <source>
        <dbReference type="ARBA" id="ARBA00004651"/>
    </source>
</evidence>
<evidence type="ECO:0000313" key="11">
    <source>
        <dbReference type="EMBL" id="GHD58488.1"/>
    </source>
</evidence>
<dbReference type="SUPFAM" id="SSF161098">
    <property type="entry name" value="MetI-like"/>
    <property type="match status" value="1"/>
</dbReference>
<evidence type="ECO:0000256" key="2">
    <source>
        <dbReference type="ARBA" id="ARBA00022448"/>
    </source>
</evidence>
<dbReference type="Gene3D" id="1.10.3720.10">
    <property type="entry name" value="MetI-like"/>
    <property type="match status" value="1"/>
</dbReference>
<keyword evidence="2 9" id="KW-0813">Transport</keyword>
<dbReference type="InterPro" id="IPR000515">
    <property type="entry name" value="MetI-like"/>
</dbReference>
<evidence type="ECO:0000256" key="5">
    <source>
        <dbReference type="ARBA" id="ARBA00022856"/>
    </source>
</evidence>